<keyword evidence="2" id="KW-1185">Reference proteome</keyword>
<dbReference type="GO" id="GO:0005524">
    <property type="term" value="F:ATP binding"/>
    <property type="evidence" value="ECO:0007669"/>
    <property type="project" value="TreeGrafter"/>
</dbReference>
<gene>
    <name evidence="1" type="ORF">SAMN04489860_2671</name>
</gene>
<dbReference type="Proteomes" id="UP000185663">
    <property type="component" value="Chromosome I"/>
</dbReference>
<dbReference type="InterPro" id="IPR027417">
    <property type="entry name" value="P-loop_NTPase"/>
</dbReference>
<organism evidence="1 2">
    <name type="scientific">Paraoerskovia marina</name>
    <dbReference type="NCBI Taxonomy" id="545619"/>
    <lineage>
        <taxon>Bacteria</taxon>
        <taxon>Bacillati</taxon>
        <taxon>Actinomycetota</taxon>
        <taxon>Actinomycetes</taxon>
        <taxon>Micrococcales</taxon>
        <taxon>Cellulomonadaceae</taxon>
        <taxon>Paraoerskovia</taxon>
    </lineage>
</organism>
<dbReference type="GO" id="GO:0016887">
    <property type="term" value="F:ATP hydrolysis activity"/>
    <property type="evidence" value="ECO:0007669"/>
    <property type="project" value="TreeGrafter"/>
</dbReference>
<protein>
    <submittedName>
        <fullName evidence="1">MinD-like ATPase involved in chromosome partitioning or flagellar assembly</fullName>
    </submittedName>
</protein>
<reference evidence="1 2" key="1">
    <citation type="submission" date="2016-10" db="EMBL/GenBank/DDBJ databases">
        <authorList>
            <person name="de Groot N.N."/>
        </authorList>
    </citation>
    <scope>NUCLEOTIDE SEQUENCE [LARGE SCALE GENOMIC DNA]</scope>
    <source>
        <strain evidence="1 2">DSM 22126</strain>
    </source>
</reference>
<dbReference type="EMBL" id="LT629776">
    <property type="protein sequence ID" value="SDS90474.1"/>
    <property type="molecule type" value="Genomic_DNA"/>
</dbReference>
<name>A0A1H1W065_9CELL</name>
<dbReference type="AlphaFoldDB" id="A0A1H1W065"/>
<evidence type="ECO:0000313" key="1">
    <source>
        <dbReference type="EMBL" id="SDS90474.1"/>
    </source>
</evidence>
<evidence type="ECO:0000313" key="2">
    <source>
        <dbReference type="Proteomes" id="UP000185663"/>
    </source>
</evidence>
<dbReference type="PANTHER" id="PTHR43384:SF11">
    <property type="entry name" value="SEPTUM SITE DETERMINING PROTEIN"/>
    <property type="match status" value="1"/>
</dbReference>
<dbReference type="GO" id="GO:0005829">
    <property type="term" value="C:cytosol"/>
    <property type="evidence" value="ECO:0007669"/>
    <property type="project" value="TreeGrafter"/>
</dbReference>
<dbReference type="InterPro" id="IPR050625">
    <property type="entry name" value="ParA/MinD_ATPase"/>
</dbReference>
<dbReference type="SUPFAM" id="SSF52540">
    <property type="entry name" value="P-loop containing nucleoside triphosphate hydrolases"/>
    <property type="match status" value="1"/>
</dbReference>
<proteinExistence type="predicted"/>
<keyword evidence="1" id="KW-0969">Cilium</keyword>
<accession>A0A1H1W065</accession>
<dbReference type="RefSeq" id="WP_157270503.1">
    <property type="nucleotide sequence ID" value="NZ_LT629776.1"/>
</dbReference>
<dbReference type="STRING" id="545619.SAMN04489860_2671"/>
<dbReference type="eggNOG" id="COG0455">
    <property type="taxonomic scope" value="Bacteria"/>
</dbReference>
<keyword evidence="1" id="KW-0966">Cell projection</keyword>
<dbReference type="Gene3D" id="3.40.50.300">
    <property type="entry name" value="P-loop containing nucleotide triphosphate hydrolases"/>
    <property type="match status" value="1"/>
</dbReference>
<dbReference type="GO" id="GO:0009898">
    <property type="term" value="C:cytoplasmic side of plasma membrane"/>
    <property type="evidence" value="ECO:0007669"/>
    <property type="project" value="TreeGrafter"/>
</dbReference>
<keyword evidence="1" id="KW-0282">Flagellum</keyword>
<dbReference type="GO" id="GO:0051782">
    <property type="term" value="P:negative regulation of cell division"/>
    <property type="evidence" value="ECO:0007669"/>
    <property type="project" value="TreeGrafter"/>
</dbReference>
<dbReference type="PANTHER" id="PTHR43384">
    <property type="entry name" value="SEPTUM SITE-DETERMINING PROTEIN MIND HOMOLOG, CHLOROPLASTIC-RELATED"/>
    <property type="match status" value="1"/>
</dbReference>
<dbReference type="OrthoDB" id="3252838at2"/>
<sequence>MAVVGVVGAHGGAGASGLTAALAVGARGRGRSVVLTELGTAGGGLDVFLGVEQGVGRRWPDLLAPGDPAVAVDDLVRWRGVDVLSADRLRPCDPGADGGARARAVLDALAAAAELVLVDAGRAPAPGAVSGLDACDGIVVVVPRTVQGVAGAIAAVRAVEDRGRVGVVDRVGGPLGRTEVSDALGRVGWGSVPDVRGFAEAVDAGAGPPVGRRDRLGAWAAKELSTGPLAALCGTRA</sequence>